<evidence type="ECO:0000313" key="1">
    <source>
        <dbReference type="EMBL" id="QKF67946.1"/>
    </source>
</evidence>
<dbReference type="AlphaFoldDB" id="A0AAE7E5L4"/>
<protein>
    <submittedName>
        <fullName evidence="1">Uncharacterized protein</fullName>
    </submittedName>
</protein>
<reference evidence="1 2" key="1">
    <citation type="submission" date="2020-05" db="EMBL/GenBank/DDBJ databases">
        <title>Complete genome sequencing of Campylobacter and Arcobacter type strains.</title>
        <authorList>
            <person name="Miller W.G."/>
            <person name="Yee E."/>
        </authorList>
    </citation>
    <scope>NUCLEOTIDE SEQUENCE [LARGE SCALE GENOMIC DNA]</scope>
    <source>
        <strain evidence="1 2">LMG 26156</strain>
    </source>
</reference>
<dbReference type="KEGG" id="avp:AVENP_2429"/>
<dbReference type="Proteomes" id="UP000503482">
    <property type="component" value="Chromosome"/>
</dbReference>
<organism evidence="1 2">
    <name type="scientific">Arcobacter venerupis</name>
    <dbReference type="NCBI Taxonomy" id="1054033"/>
    <lineage>
        <taxon>Bacteria</taxon>
        <taxon>Pseudomonadati</taxon>
        <taxon>Campylobacterota</taxon>
        <taxon>Epsilonproteobacteria</taxon>
        <taxon>Campylobacterales</taxon>
        <taxon>Arcobacteraceae</taxon>
        <taxon>Arcobacter</taxon>
    </lineage>
</organism>
<keyword evidence="2" id="KW-1185">Reference proteome</keyword>
<accession>A0AAE7E5L4</accession>
<dbReference type="RefSeq" id="WP_128360250.1">
    <property type="nucleotide sequence ID" value="NZ_CP053840.1"/>
</dbReference>
<sequence length="95" mass="11226">MIYEYKFIDYTVIGMPTIEVYGENFHYQDLYELVGKNQYMTTFDLKNNTKSFENYGNSIVGVIYYDKKSLDNLEMYLNLSKEIIENKICIKSPSS</sequence>
<gene>
    <name evidence="1" type="ORF">AVENP_2429</name>
</gene>
<evidence type="ECO:0000313" key="2">
    <source>
        <dbReference type="Proteomes" id="UP000503482"/>
    </source>
</evidence>
<dbReference type="EMBL" id="CP053840">
    <property type="protein sequence ID" value="QKF67946.1"/>
    <property type="molecule type" value="Genomic_DNA"/>
</dbReference>
<proteinExistence type="predicted"/>
<name>A0AAE7E5L4_9BACT</name>